<reference evidence="3 4" key="1">
    <citation type="submission" date="2016-11" db="EMBL/GenBank/DDBJ databases">
        <authorList>
            <person name="Varghese N."/>
            <person name="Submissions S."/>
        </authorList>
    </citation>
    <scope>NUCLEOTIDE SEQUENCE [LARGE SCALE GENOMIC DNA]</scope>
    <source>
        <strain evidence="3 4">DSM 28249</strain>
    </source>
</reference>
<dbReference type="SUPFAM" id="SSF53335">
    <property type="entry name" value="S-adenosyl-L-methionine-dependent methyltransferases"/>
    <property type="match status" value="1"/>
</dbReference>
<dbReference type="GO" id="GO:0008168">
    <property type="term" value="F:methyltransferase activity"/>
    <property type="evidence" value="ECO:0007669"/>
    <property type="project" value="UniProtKB-KW"/>
</dbReference>
<gene>
    <name evidence="3" type="ORF">SAMN05443432_104320</name>
</gene>
<dbReference type="Gene3D" id="3.40.50.150">
    <property type="entry name" value="Vaccinia Virus protein VP39"/>
    <property type="match status" value="1"/>
</dbReference>
<dbReference type="CDD" id="cd02440">
    <property type="entry name" value="AdoMet_MTases"/>
    <property type="match status" value="1"/>
</dbReference>
<dbReference type="AlphaFoldDB" id="A0A1M7FTF2"/>
<dbReference type="EMBL" id="FRCB01000004">
    <property type="protein sequence ID" value="SHM07276.1"/>
    <property type="molecule type" value="Genomic_DNA"/>
</dbReference>
<keyword evidence="3" id="KW-0489">Methyltransferase</keyword>
<dbReference type="InterPro" id="IPR013217">
    <property type="entry name" value="Methyltransf_12"/>
</dbReference>
<feature type="region of interest" description="Disordered" evidence="1">
    <location>
        <begin position="1"/>
        <end position="24"/>
    </location>
</feature>
<name>A0A1M7FTF2_9RHOB</name>
<protein>
    <submittedName>
        <fullName evidence="3">Methyltransferase domain-containing protein</fullName>
    </submittedName>
</protein>
<proteinExistence type="predicted"/>
<evidence type="ECO:0000256" key="1">
    <source>
        <dbReference type="SAM" id="MobiDB-lite"/>
    </source>
</evidence>
<feature type="domain" description="Methyltransferase type 12" evidence="2">
    <location>
        <begin position="56"/>
        <end position="151"/>
    </location>
</feature>
<keyword evidence="3" id="KW-0808">Transferase</keyword>
<dbReference type="RefSeq" id="WP_149779486.1">
    <property type="nucleotide sequence ID" value="NZ_FRCB01000004.1"/>
</dbReference>
<organism evidence="3 4">
    <name type="scientific">Roseovarius litoreus</name>
    <dbReference type="NCBI Taxonomy" id="1155722"/>
    <lineage>
        <taxon>Bacteria</taxon>
        <taxon>Pseudomonadati</taxon>
        <taxon>Pseudomonadota</taxon>
        <taxon>Alphaproteobacteria</taxon>
        <taxon>Rhodobacterales</taxon>
        <taxon>Roseobacteraceae</taxon>
        <taxon>Roseovarius</taxon>
    </lineage>
</organism>
<keyword evidence="4" id="KW-1185">Reference proteome</keyword>
<sequence length="399" mass="42764">MTTVKAQYEAYPYPERDPADETRRLVTGSPSHPLEIDHFLFDGCRDWSQPLRILVAGGGTGDGLIQIAALMKQADRACEVTYLDLSSASRKVAEARAAARGLDRITFLTGSLLDAPDLGTFDYIDCCGVLHHLPDPSAGFAALRAALAPGGGMGFMVYAPYGRSGVYPLQAAFGALFEGLAPEDRLSRARALLARLPQGHPFLTNPNLGDHKDSDAGFYDLLLHSQDRAFTVTELLEVMQSTGWALSGFTMPALYDLARLTERPDHLSDPEAMAVAEKLNGTIKTHVGYAVASDAPRGPASGRNRARIPHLKGIDPRALAQAVAQGKHPQLGFGSVTARLVLPKEAAPLIAAIDGRRSLAQIAQVTRTDPISMGATWARIEAELTGWGALLYSSILDRG</sequence>
<dbReference type="Pfam" id="PF08242">
    <property type="entry name" value="Methyltransf_12"/>
    <property type="match status" value="1"/>
</dbReference>
<feature type="compositionally biased region" description="Basic and acidic residues" evidence="1">
    <location>
        <begin position="14"/>
        <end position="24"/>
    </location>
</feature>
<evidence type="ECO:0000259" key="2">
    <source>
        <dbReference type="Pfam" id="PF08242"/>
    </source>
</evidence>
<dbReference type="InterPro" id="IPR029063">
    <property type="entry name" value="SAM-dependent_MTases_sf"/>
</dbReference>
<accession>A0A1M7FTF2</accession>
<evidence type="ECO:0000313" key="4">
    <source>
        <dbReference type="Proteomes" id="UP000322545"/>
    </source>
</evidence>
<evidence type="ECO:0000313" key="3">
    <source>
        <dbReference type="EMBL" id="SHM07276.1"/>
    </source>
</evidence>
<dbReference type="Proteomes" id="UP000322545">
    <property type="component" value="Unassembled WGS sequence"/>
</dbReference>
<dbReference type="GO" id="GO:0032259">
    <property type="term" value="P:methylation"/>
    <property type="evidence" value="ECO:0007669"/>
    <property type="project" value="UniProtKB-KW"/>
</dbReference>